<dbReference type="AlphaFoldDB" id="A0A9X2B9I0"/>
<evidence type="ECO:0000313" key="10">
    <source>
        <dbReference type="Proteomes" id="UP001139701"/>
    </source>
</evidence>
<gene>
    <name evidence="9" type="ORF">MKI79_01515</name>
</gene>
<dbReference type="Gene3D" id="2.40.170.20">
    <property type="entry name" value="TonB-dependent receptor, beta-barrel domain"/>
    <property type="match status" value="1"/>
</dbReference>
<dbReference type="SUPFAM" id="SSF56935">
    <property type="entry name" value="Porins"/>
    <property type="match status" value="1"/>
</dbReference>
<evidence type="ECO:0000256" key="8">
    <source>
        <dbReference type="PROSITE-ProRule" id="PRU10144"/>
    </source>
</evidence>
<dbReference type="InterPro" id="IPR039426">
    <property type="entry name" value="TonB-dep_rcpt-like"/>
</dbReference>
<evidence type="ECO:0000256" key="3">
    <source>
        <dbReference type="ARBA" id="ARBA00022452"/>
    </source>
</evidence>
<dbReference type="Proteomes" id="UP001139701">
    <property type="component" value="Unassembled WGS sequence"/>
</dbReference>
<dbReference type="InterPro" id="IPR036942">
    <property type="entry name" value="Beta-barrel_TonB_sf"/>
</dbReference>
<accession>A0A9X2B9I0</accession>
<keyword evidence="2 7" id="KW-0813">Transport</keyword>
<keyword evidence="10" id="KW-1185">Reference proteome</keyword>
<organism evidence="9 10">
    <name type="scientific">Acinetobacter sedimenti</name>
    <dbReference type="NCBI Taxonomy" id="2919922"/>
    <lineage>
        <taxon>Bacteria</taxon>
        <taxon>Pseudomonadati</taxon>
        <taxon>Pseudomonadota</taxon>
        <taxon>Gammaproteobacteria</taxon>
        <taxon>Moraxellales</taxon>
        <taxon>Moraxellaceae</taxon>
        <taxon>Acinetobacter</taxon>
    </lineage>
</organism>
<keyword evidence="6 7" id="KW-0998">Cell outer membrane</keyword>
<dbReference type="PANTHER" id="PTHR32552">
    <property type="entry name" value="FERRICHROME IRON RECEPTOR-RELATED"/>
    <property type="match status" value="1"/>
</dbReference>
<dbReference type="EMBL" id="JAKUML010000002">
    <property type="protein sequence ID" value="MCJ8145600.1"/>
    <property type="molecule type" value="Genomic_DNA"/>
</dbReference>
<keyword evidence="9" id="KW-0675">Receptor</keyword>
<evidence type="ECO:0000256" key="1">
    <source>
        <dbReference type="ARBA" id="ARBA00004571"/>
    </source>
</evidence>
<evidence type="ECO:0000256" key="7">
    <source>
        <dbReference type="PROSITE-ProRule" id="PRU01360"/>
    </source>
</evidence>
<dbReference type="RefSeq" id="WP_241570308.1">
    <property type="nucleotide sequence ID" value="NZ_JAKUML010000002.1"/>
</dbReference>
<feature type="short sequence motif" description="TonB C-terminal box" evidence="8">
    <location>
        <begin position="69"/>
        <end position="86"/>
    </location>
</feature>
<evidence type="ECO:0000256" key="4">
    <source>
        <dbReference type="ARBA" id="ARBA00022692"/>
    </source>
</evidence>
<dbReference type="PANTHER" id="PTHR32552:SF74">
    <property type="entry name" value="HYDROXAMATE SIDEROPHORE RECEPTOR FHUE"/>
    <property type="match status" value="1"/>
</dbReference>
<sequence length="86" mass="9744">MAHGFHTAPGVNYQSEQVFSRYSAISATQPAFALVNLMASYPINEKLTVSANAYNVLDEKYYSYVTATSNRYGEPRNYALTLRYKF</sequence>
<keyword evidence="4 7" id="KW-0812">Transmembrane</keyword>
<protein>
    <submittedName>
        <fullName evidence="9">TonB-dependent receptor</fullName>
    </submittedName>
</protein>
<keyword evidence="3 7" id="KW-1134">Transmembrane beta strand</keyword>
<dbReference type="GO" id="GO:0009279">
    <property type="term" value="C:cell outer membrane"/>
    <property type="evidence" value="ECO:0007669"/>
    <property type="project" value="UniProtKB-SubCell"/>
</dbReference>
<evidence type="ECO:0000256" key="6">
    <source>
        <dbReference type="ARBA" id="ARBA00023237"/>
    </source>
</evidence>
<dbReference type="InterPro" id="IPR010917">
    <property type="entry name" value="TonB_rcpt_CS"/>
</dbReference>
<evidence type="ECO:0000313" key="9">
    <source>
        <dbReference type="EMBL" id="MCJ8145600.1"/>
    </source>
</evidence>
<name>A0A9X2B9I0_9GAMM</name>
<comment type="similarity">
    <text evidence="7">Belongs to the TonB-dependent receptor family.</text>
</comment>
<evidence type="ECO:0000256" key="5">
    <source>
        <dbReference type="ARBA" id="ARBA00023136"/>
    </source>
</evidence>
<dbReference type="PROSITE" id="PS01156">
    <property type="entry name" value="TONB_DEPENDENT_REC_2"/>
    <property type="match status" value="1"/>
</dbReference>
<dbReference type="PROSITE" id="PS52016">
    <property type="entry name" value="TONB_DEPENDENT_REC_3"/>
    <property type="match status" value="1"/>
</dbReference>
<proteinExistence type="inferred from homology"/>
<dbReference type="GO" id="GO:0015344">
    <property type="term" value="F:siderophore uptake transmembrane transporter activity"/>
    <property type="evidence" value="ECO:0007669"/>
    <property type="project" value="TreeGrafter"/>
</dbReference>
<reference evidence="9" key="1">
    <citation type="submission" date="2022-02" db="EMBL/GenBank/DDBJ databases">
        <title>Acinetobacter A3.8 sp. nov., isolated from Sediment (Zhairuo Island).</title>
        <authorList>
            <person name="Zheng K."/>
        </authorList>
    </citation>
    <scope>NUCLEOTIDE SEQUENCE</scope>
    <source>
        <strain evidence="9">A3.8</strain>
    </source>
</reference>
<evidence type="ECO:0000256" key="2">
    <source>
        <dbReference type="ARBA" id="ARBA00022448"/>
    </source>
</evidence>
<comment type="subcellular location">
    <subcellularLocation>
        <location evidence="1 7">Cell outer membrane</location>
        <topology evidence="1 7">Multi-pass membrane protein</topology>
    </subcellularLocation>
</comment>
<keyword evidence="5 7" id="KW-0472">Membrane</keyword>
<comment type="caution">
    <text evidence="9">The sequence shown here is derived from an EMBL/GenBank/DDBJ whole genome shotgun (WGS) entry which is preliminary data.</text>
</comment>